<gene>
    <name evidence="3" type="ordered locus">AS9A_0196</name>
</gene>
<evidence type="ECO:0000313" key="4">
    <source>
        <dbReference type="Proteomes" id="UP000009235"/>
    </source>
</evidence>
<evidence type="ECO:0000256" key="2">
    <source>
        <dbReference type="SAM" id="Phobius"/>
    </source>
</evidence>
<keyword evidence="4" id="KW-1185">Reference proteome</keyword>
<evidence type="ECO:0000313" key="3">
    <source>
        <dbReference type="EMBL" id="AEF38656.1"/>
    </source>
</evidence>
<keyword evidence="2" id="KW-1133">Transmembrane helix</keyword>
<feature type="compositionally biased region" description="Low complexity" evidence="1">
    <location>
        <begin position="60"/>
        <end position="72"/>
    </location>
</feature>
<keyword evidence="2" id="KW-0472">Membrane</keyword>
<reference evidence="3 4" key="1">
    <citation type="journal article" date="2011" name="J. Bacteriol.">
        <title>Complete genome sequence of Amycolicicoccus subflavus DQS3-9A1T, an actinomycete isolated from crude oil-polluted soil.</title>
        <authorList>
            <person name="Cai M."/>
            <person name="Chen W.M."/>
            <person name="Nie Y."/>
            <person name="Chi C.Q."/>
            <person name="Wang Y.N."/>
            <person name="Tang Y.Q."/>
            <person name="Li G.Y."/>
            <person name="Wu X.L."/>
        </authorList>
    </citation>
    <scope>NUCLEOTIDE SEQUENCE [LARGE SCALE GENOMIC DNA]</scope>
    <source>
        <strain evidence="4">DSM 45089 / DQS3-9A1</strain>
    </source>
</reference>
<dbReference type="RefSeq" id="WP_013805008.1">
    <property type="nucleotide sequence ID" value="NC_015564.1"/>
</dbReference>
<proteinExistence type="predicted"/>
<dbReference type="HOGENOM" id="CLU_1280972_0_0_11"/>
<accession>F6EF77</accession>
<feature type="transmembrane region" description="Helical" evidence="2">
    <location>
        <begin position="36"/>
        <end position="51"/>
    </location>
</feature>
<evidence type="ECO:0000256" key="1">
    <source>
        <dbReference type="SAM" id="MobiDB-lite"/>
    </source>
</evidence>
<dbReference type="KEGG" id="asd:AS9A_0196"/>
<keyword evidence="2" id="KW-0812">Transmembrane</keyword>
<sequence>MSDIFNSKAVTALACIGLIFFALGAALSITEGLDQFLVATGLSGLFAWVLLRQRENKNVADAASKPQPAAPAWQPPPVPQNWGEAEVAALHKPPFNDGPHEVFDEKAGVESRTKIMPSGVLLTEEGIAVITTEGTEKRRTYFGVEYYPSEREARDVINDYEDELVESGMGQAEPGDRRKRTMIIVGRENRKSKIMSCIATEDTDPALLKKAGIEI</sequence>
<protein>
    <submittedName>
        <fullName evidence="3">Uncharacterized protein</fullName>
    </submittedName>
</protein>
<feature type="region of interest" description="Disordered" evidence="1">
    <location>
        <begin position="60"/>
        <end position="81"/>
    </location>
</feature>
<dbReference type="AlphaFoldDB" id="F6EF77"/>
<dbReference type="EMBL" id="CP002786">
    <property type="protein sequence ID" value="AEF38656.1"/>
    <property type="molecule type" value="Genomic_DNA"/>
</dbReference>
<organism evidence="3 4">
    <name type="scientific">Hoyosella subflava (strain DSM 45089 / JCM 17490 / NBRC 109087 / DQS3-9A1)</name>
    <name type="common">Amycolicicoccus subflavus</name>
    <dbReference type="NCBI Taxonomy" id="443218"/>
    <lineage>
        <taxon>Bacteria</taxon>
        <taxon>Bacillati</taxon>
        <taxon>Actinomycetota</taxon>
        <taxon>Actinomycetes</taxon>
        <taxon>Mycobacteriales</taxon>
        <taxon>Hoyosellaceae</taxon>
        <taxon>Hoyosella</taxon>
    </lineage>
</organism>
<dbReference type="Proteomes" id="UP000009235">
    <property type="component" value="Chromosome"/>
</dbReference>
<name>F6EF77_HOYSD</name>